<dbReference type="Proteomes" id="UP000077069">
    <property type="component" value="Unassembled WGS sequence"/>
</dbReference>
<proteinExistence type="predicted"/>
<keyword evidence="2" id="KW-1185">Reference proteome</keyword>
<sequence length="232" mass="26377">MEMGDPQIVPCDDKEALSKNGSLSRRLYWPIILKSRPPLWIWMYARCPEVAESFTVPYRASLTKCAKVADDDSCDHSSGADIYRTGRLSIFKLHMLFEPTDSNKPWLLVLESLAWDQLTMRAAARDPKPLLERIAPIETVRRNRNCRASEGTRRKFPDTTWVIDSTEGQSSGSSCGGFARHCSRQGHLHARWRRRTDLGMGVFSEAVVLHFSSVPAVPWLGRFVPKRNPMCE</sequence>
<dbReference type="InParanoid" id="A0A177CYL2"/>
<dbReference type="RefSeq" id="XP_018042656.1">
    <property type="nucleotide sequence ID" value="XM_018188061.1"/>
</dbReference>
<accession>A0A177CYL2</accession>
<protein>
    <submittedName>
        <fullName evidence="1">Uncharacterized protein</fullName>
    </submittedName>
</protein>
<gene>
    <name evidence="1" type="ORF">CC84DRAFT_98877</name>
</gene>
<name>A0A177CYL2_9PLEO</name>
<reference evidence="1 2" key="1">
    <citation type="submission" date="2016-05" db="EMBL/GenBank/DDBJ databases">
        <title>Comparative analysis of secretome profiles of manganese(II)-oxidizing ascomycete fungi.</title>
        <authorList>
            <consortium name="DOE Joint Genome Institute"/>
            <person name="Zeiner C.A."/>
            <person name="Purvine S.O."/>
            <person name="Zink E.M."/>
            <person name="Wu S."/>
            <person name="Pasa-Tolic L."/>
            <person name="Chaput D.L."/>
            <person name="Haridas S."/>
            <person name="Grigoriev I.V."/>
            <person name="Santelli C.M."/>
            <person name="Hansel C.M."/>
        </authorList>
    </citation>
    <scope>NUCLEOTIDE SEQUENCE [LARGE SCALE GENOMIC DNA]</scope>
    <source>
        <strain evidence="1 2">AP3s5-JAC2a</strain>
    </source>
</reference>
<dbReference type="GeneID" id="28771547"/>
<evidence type="ECO:0000313" key="2">
    <source>
        <dbReference type="Proteomes" id="UP000077069"/>
    </source>
</evidence>
<organism evidence="1 2">
    <name type="scientific">Paraphaeosphaeria sporulosa</name>
    <dbReference type="NCBI Taxonomy" id="1460663"/>
    <lineage>
        <taxon>Eukaryota</taxon>
        <taxon>Fungi</taxon>
        <taxon>Dikarya</taxon>
        <taxon>Ascomycota</taxon>
        <taxon>Pezizomycotina</taxon>
        <taxon>Dothideomycetes</taxon>
        <taxon>Pleosporomycetidae</taxon>
        <taxon>Pleosporales</taxon>
        <taxon>Massarineae</taxon>
        <taxon>Didymosphaeriaceae</taxon>
        <taxon>Paraphaeosphaeria</taxon>
    </lineage>
</organism>
<evidence type="ECO:0000313" key="1">
    <source>
        <dbReference type="EMBL" id="OAG12291.1"/>
    </source>
</evidence>
<dbReference type="EMBL" id="KV441548">
    <property type="protein sequence ID" value="OAG12291.1"/>
    <property type="molecule type" value="Genomic_DNA"/>
</dbReference>
<dbReference type="AlphaFoldDB" id="A0A177CYL2"/>